<reference evidence="2" key="1">
    <citation type="submission" date="2016-10" db="EMBL/GenBank/DDBJ databases">
        <title>The assassin bug Pristhesancus plagipennis produces two different types of venom.</title>
        <authorList>
            <person name="Walker A.A."/>
            <person name="Herzig V."/>
            <person name="Jin J."/>
            <person name="Fry B.G."/>
            <person name="King G.F."/>
        </authorList>
    </citation>
    <scope>NUCLEOTIDE SEQUENCE</scope>
    <source>
        <tissue evidence="2">Venom/labial glands</tissue>
    </source>
</reference>
<proteinExistence type="evidence at transcript level"/>
<dbReference type="AlphaFoldDB" id="A0A2K8JLW3"/>
<evidence type="ECO:0000313" key="2">
    <source>
        <dbReference type="EMBL" id="ATU82806.1"/>
    </source>
</evidence>
<evidence type="ECO:0000256" key="1">
    <source>
        <dbReference type="SAM" id="SignalP"/>
    </source>
</evidence>
<sequence>MCIFLMYKLLLFIFYVKSTRGPVRYGPLTNLAEIFVLTIWPENRIIGPKPLLNFFNEEKLKSL</sequence>
<keyword evidence="1" id="KW-0732">Signal</keyword>
<protein>
    <submittedName>
        <fullName evidence="2">Uncharacterized protein</fullName>
    </submittedName>
</protein>
<organism evidence="2">
    <name type="scientific">Pristhesancus plagipennis</name>
    <name type="common">Common assassin bug</name>
    <dbReference type="NCBI Taxonomy" id="1955184"/>
    <lineage>
        <taxon>Eukaryota</taxon>
        <taxon>Metazoa</taxon>
        <taxon>Ecdysozoa</taxon>
        <taxon>Arthropoda</taxon>
        <taxon>Hexapoda</taxon>
        <taxon>Insecta</taxon>
        <taxon>Pterygota</taxon>
        <taxon>Neoptera</taxon>
        <taxon>Paraneoptera</taxon>
        <taxon>Hemiptera</taxon>
        <taxon>Heteroptera</taxon>
        <taxon>Panheteroptera</taxon>
        <taxon>Cimicomorpha</taxon>
        <taxon>Reduviidae</taxon>
        <taxon>Harpactorinae</taxon>
        <taxon>Harpactorini</taxon>
        <taxon>Pristhesancus</taxon>
    </lineage>
</organism>
<name>A0A2K8JLW3_PRIPG</name>
<feature type="chain" id="PRO_5014901055" evidence="1">
    <location>
        <begin position="19"/>
        <end position="63"/>
    </location>
</feature>
<feature type="signal peptide" evidence="1">
    <location>
        <begin position="1"/>
        <end position="18"/>
    </location>
</feature>
<accession>A0A2K8JLW3</accession>
<dbReference type="EMBL" id="KY031055">
    <property type="protein sequence ID" value="ATU82806.1"/>
    <property type="molecule type" value="mRNA"/>
</dbReference>